<dbReference type="Proteomes" id="UP001165160">
    <property type="component" value="Unassembled WGS sequence"/>
</dbReference>
<reference evidence="2" key="1">
    <citation type="journal article" date="2023" name="Commun. Biol.">
        <title>Genome analysis of Parmales, the sister group of diatoms, reveals the evolutionary specialization of diatoms from phago-mixotrophs to photoautotrophs.</title>
        <authorList>
            <person name="Ban H."/>
            <person name="Sato S."/>
            <person name="Yoshikawa S."/>
            <person name="Yamada K."/>
            <person name="Nakamura Y."/>
            <person name="Ichinomiya M."/>
            <person name="Sato N."/>
            <person name="Blanc-Mathieu R."/>
            <person name="Endo H."/>
            <person name="Kuwata A."/>
            <person name="Ogata H."/>
        </authorList>
    </citation>
    <scope>NUCLEOTIDE SEQUENCE [LARGE SCALE GENOMIC DNA]</scope>
    <source>
        <strain evidence="2">NIES 3699</strain>
    </source>
</reference>
<dbReference type="AlphaFoldDB" id="A0A9W7F0X1"/>
<sequence>MPTDKIPHLTLPKTLISSDLRTYIASKATPWKANEPPLDAEISFRANTYMYGIPEAGRVWHELVHSKITALGFSIRSVVDCLYQEPEPDGSTSHLLLFTDDLLGQNSNGDYSIIQEHYAELRKDLTATDPVNLNNRKFLNILFQQSDKDGSWHAKEKYGIVYASLVGCLLFLLRTREDIRCSVTFVAMHSANPNESHYKALLHLWSYVLET</sequence>
<comment type="caution">
    <text evidence="1">The sequence shown here is derived from an EMBL/GenBank/DDBJ whole genome shotgun (WGS) entry which is preliminary data.</text>
</comment>
<protein>
    <recommendedName>
        <fullName evidence="3">Reverse transcriptase Ty1/copia-type domain-containing protein</fullName>
    </recommendedName>
</protein>
<name>A0A9W7F0X1_9STRA</name>
<evidence type="ECO:0008006" key="3">
    <source>
        <dbReference type="Google" id="ProtNLM"/>
    </source>
</evidence>
<evidence type="ECO:0000313" key="2">
    <source>
        <dbReference type="Proteomes" id="UP001165160"/>
    </source>
</evidence>
<accession>A0A9W7F0X1</accession>
<proteinExistence type="predicted"/>
<organism evidence="1 2">
    <name type="scientific">Triparma verrucosa</name>
    <dbReference type="NCBI Taxonomy" id="1606542"/>
    <lineage>
        <taxon>Eukaryota</taxon>
        <taxon>Sar</taxon>
        <taxon>Stramenopiles</taxon>
        <taxon>Ochrophyta</taxon>
        <taxon>Bolidophyceae</taxon>
        <taxon>Parmales</taxon>
        <taxon>Triparmaceae</taxon>
        <taxon>Triparma</taxon>
    </lineage>
</organism>
<dbReference type="EMBL" id="BRXX01000202">
    <property type="protein sequence ID" value="GMH97517.1"/>
    <property type="molecule type" value="Genomic_DNA"/>
</dbReference>
<keyword evidence="2" id="KW-1185">Reference proteome</keyword>
<evidence type="ECO:0000313" key="1">
    <source>
        <dbReference type="EMBL" id="GMH97517.1"/>
    </source>
</evidence>
<gene>
    <name evidence="1" type="ORF">TrVE_jg7903</name>
</gene>